<accession>A0A391P2R7</accession>
<keyword evidence="2" id="KW-0804">Transcription</keyword>
<dbReference type="PROSITE" id="PS51000">
    <property type="entry name" value="HTH_DEOR_2"/>
    <property type="match status" value="1"/>
</dbReference>
<dbReference type="AlphaFoldDB" id="A0A391P2R7"/>
<comment type="caution">
    <text evidence="4">The sequence shown here is derived from an EMBL/GenBank/DDBJ whole genome shotgun (WGS) entry which is preliminary data.</text>
</comment>
<dbReference type="InterPro" id="IPR036390">
    <property type="entry name" value="WH_DNA-bd_sf"/>
</dbReference>
<dbReference type="SUPFAM" id="SSF46785">
    <property type="entry name" value="Winged helix' DNA-binding domain"/>
    <property type="match status" value="1"/>
</dbReference>
<reference evidence="5" key="1">
    <citation type="submission" date="2018-09" db="EMBL/GenBank/DDBJ databases">
        <title>Draft Genome Sequence of Mediterraneibacter sp. KCTC 15684.</title>
        <authorList>
            <person name="Kim J.S."/>
            <person name="Han K.I."/>
            <person name="Suh M.K."/>
            <person name="Lee K.C."/>
            <person name="Eom M.K."/>
            <person name="Lee J.H."/>
            <person name="Park S.H."/>
            <person name="Kang S.W."/>
            <person name="Park J.E."/>
            <person name="Oh B.S."/>
            <person name="Yu S.Y."/>
            <person name="Choi S.H."/>
            <person name="Lee D.H."/>
            <person name="Yoon H."/>
            <person name="Kim B."/>
            <person name="Yang S.J."/>
            <person name="Lee J.S."/>
        </authorList>
    </citation>
    <scope>NUCLEOTIDE SEQUENCE [LARGE SCALE GENOMIC DNA]</scope>
    <source>
        <strain evidence="5">KCTC 15684</strain>
    </source>
</reference>
<dbReference type="InterPro" id="IPR037171">
    <property type="entry name" value="NagB/RpiA_transferase-like"/>
</dbReference>
<name>A0A391P2R7_9FIRM</name>
<dbReference type="InterPro" id="IPR014036">
    <property type="entry name" value="DeoR-like_C"/>
</dbReference>
<evidence type="ECO:0000313" key="4">
    <source>
        <dbReference type="EMBL" id="GCA67440.1"/>
    </source>
</evidence>
<dbReference type="SUPFAM" id="SSF100950">
    <property type="entry name" value="NagB/RpiA/CoA transferase-like"/>
    <property type="match status" value="1"/>
</dbReference>
<dbReference type="Gene3D" id="1.10.10.10">
    <property type="entry name" value="Winged helix-like DNA-binding domain superfamily/Winged helix DNA-binding domain"/>
    <property type="match status" value="1"/>
</dbReference>
<dbReference type="Pfam" id="PF00455">
    <property type="entry name" value="DeoRC"/>
    <property type="match status" value="1"/>
</dbReference>
<dbReference type="RefSeq" id="WP_117604292.1">
    <property type="nucleotide sequence ID" value="NZ_BHGK01000001.1"/>
</dbReference>
<evidence type="ECO:0000313" key="5">
    <source>
        <dbReference type="Proteomes" id="UP000265643"/>
    </source>
</evidence>
<dbReference type="EMBL" id="BHGK01000001">
    <property type="protein sequence ID" value="GCA67440.1"/>
    <property type="molecule type" value="Genomic_DNA"/>
</dbReference>
<dbReference type="InterPro" id="IPR001034">
    <property type="entry name" value="DeoR_HTH"/>
</dbReference>
<evidence type="ECO:0000259" key="3">
    <source>
        <dbReference type="PROSITE" id="PS51000"/>
    </source>
</evidence>
<gene>
    <name evidence="4" type="ORF">KGMB01110_18760</name>
</gene>
<sequence>MIIDRFYGDDESYILYLLEVHKRVTNKELCETLHLSTSTVRKKLAKMEESGLLIRTHGGAASIDADRDATMRRKSKINILNKKAIATEASKLISAGDVLALGGGSTIAEMAPYLLKLKEAVILTDSTVMSTLTIPNRNLEVHINSGIVRGRTGCVVGPTSEILFQTYRADKAFVGCDAFDIEQGAASDNILVGQVESAMLRCAREKYILCDSTKLNQTTLCTFISTKDITALITDDEANPEYVEKVRAAGLDVIVASIDR</sequence>
<dbReference type="Pfam" id="PF08220">
    <property type="entry name" value="HTH_DeoR"/>
    <property type="match status" value="1"/>
</dbReference>
<dbReference type="InterPro" id="IPR050313">
    <property type="entry name" value="Carb_Metab_HTH_regulators"/>
</dbReference>
<dbReference type="PRINTS" id="PR00037">
    <property type="entry name" value="HTHLACR"/>
</dbReference>
<dbReference type="InterPro" id="IPR036388">
    <property type="entry name" value="WH-like_DNA-bd_sf"/>
</dbReference>
<keyword evidence="1" id="KW-0805">Transcription regulation</keyword>
<dbReference type="SMART" id="SM00420">
    <property type="entry name" value="HTH_DEOR"/>
    <property type="match status" value="1"/>
</dbReference>
<dbReference type="SMART" id="SM01134">
    <property type="entry name" value="DeoRC"/>
    <property type="match status" value="1"/>
</dbReference>
<dbReference type="PANTHER" id="PTHR30363:SF44">
    <property type="entry name" value="AGA OPERON TRANSCRIPTIONAL REPRESSOR-RELATED"/>
    <property type="match status" value="1"/>
</dbReference>
<evidence type="ECO:0000256" key="2">
    <source>
        <dbReference type="ARBA" id="ARBA00023163"/>
    </source>
</evidence>
<dbReference type="Proteomes" id="UP000265643">
    <property type="component" value="Unassembled WGS sequence"/>
</dbReference>
<dbReference type="PANTHER" id="PTHR30363">
    <property type="entry name" value="HTH-TYPE TRANSCRIPTIONAL REGULATOR SRLR-RELATED"/>
    <property type="match status" value="1"/>
</dbReference>
<evidence type="ECO:0000256" key="1">
    <source>
        <dbReference type="ARBA" id="ARBA00023015"/>
    </source>
</evidence>
<organism evidence="4 5">
    <name type="scientific">Mediterraneibacter butyricigenes</name>
    <dbReference type="NCBI Taxonomy" id="2316025"/>
    <lineage>
        <taxon>Bacteria</taxon>
        <taxon>Bacillati</taxon>
        <taxon>Bacillota</taxon>
        <taxon>Clostridia</taxon>
        <taxon>Lachnospirales</taxon>
        <taxon>Lachnospiraceae</taxon>
        <taxon>Mediterraneibacter</taxon>
    </lineage>
</organism>
<protein>
    <submittedName>
        <fullName evidence="4">DeoR family transcriptional regulator</fullName>
    </submittedName>
</protein>
<dbReference type="GO" id="GO:0003700">
    <property type="term" value="F:DNA-binding transcription factor activity"/>
    <property type="evidence" value="ECO:0007669"/>
    <property type="project" value="InterPro"/>
</dbReference>
<keyword evidence="5" id="KW-1185">Reference proteome</keyword>
<dbReference type="Gene3D" id="3.40.50.1360">
    <property type="match status" value="1"/>
</dbReference>
<proteinExistence type="predicted"/>
<feature type="domain" description="HTH deoR-type" evidence="3">
    <location>
        <begin position="7"/>
        <end position="62"/>
    </location>
</feature>